<keyword evidence="3" id="KW-1185">Reference proteome</keyword>
<keyword evidence="1" id="KW-1133">Transmembrane helix</keyword>
<reference evidence="3" key="1">
    <citation type="submission" date="2016-10" db="EMBL/GenBank/DDBJ databases">
        <authorList>
            <person name="Varghese N."/>
            <person name="Submissions S."/>
        </authorList>
    </citation>
    <scope>NUCLEOTIDE SEQUENCE [LARGE SCALE GENOMIC DNA]</scope>
    <source>
        <strain evidence="3">IBRC-M 10761</strain>
    </source>
</reference>
<protein>
    <submittedName>
        <fullName evidence="2">Uncharacterized protein</fullName>
    </submittedName>
</protein>
<dbReference type="Proteomes" id="UP000199403">
    <property type="component" value="Unassembled WGS sequence"/>
</dbReference>
<name>A0A1H6YUW2_9BACT</name>
<gene>
    <name evidence="2" type="ORF">SAMN05192553_103751</name>
</gene>
<dbReference type="AlphaFoldDB" id="A0A1H6YUW2"/>
<proteinExistence type="predicted"/>
<evidence type="ECO:0000313" key="2">
    <source>
        <dbReference type="EMBL" id="SEJ41112.1"/>
    </source>
</evidence>
<dbReference type="RefSeq" id="WP_092174673.1">
    <property type="nucleotide sequence ID" value="NZ_FNZH01000003.1"/>
</dbReference>
<organism evidence="2 3">
    <name type="scientific">Cyclobacterium xiamenense</name>
    <dbReference type="NCBI Taxonomy" id="1297121"/>
    <lineage>
        <taxon>Bacteria</taxon>
        <taxon>Pseudomonadati</taxon>
        <taxon>Bacteroidota</taxon>
        <taxon>Cytophagia</taxon>
        <taxon>Cytophagales</taxon>
        <taxon>Cyclobacteriaceae</taxon>
        <taxon>Cyclobacterium</taxon>
    </lineage>
</organism>
<sequence>MGFVPIFITLGGFVFLFVLLVHQNLRQKKRAFSLDWETLVLRVGDGSWLKLTEQNPEGGGLDSLERLLRSAAKSTSNPAEKAEMESLKEVLGRAKRTRYEYNNLIGTKPYSFVASLFGHHPL</sequence>
<evidence type="ECO:0000256" key="1">
    <source>
        <dbReference type="SAM" id="Phobius"/>
    </source>
</evidence>
<keyword evidence="1" id="KW-0472">Membrane</keyword>
<accession>A0A1H6YUW2</accession>
<feature type="transmembrane region" description="Helical" evidence="1">
    <location>
        <begin position="6"/>
        <end position="25"/>
    </location>
</feature>
<dbReference type="EMBL" id="FNZH01000003">
    <property type="protein sequence ID" value="SEJ41112.1"/>
    <property type="molecule type" value="Genomic_DNA"/>
</dbReference>
<keyword evidence="1" id="KW-0812">Transmembrane</keyword>
<evidence type="ECO:0000313" key="3">
    <source>
        <dbReference type="Proteomes" id="UP000199403"/>
    </source>
</evidence>
<dbReference type="OrthoDB" id="840017at2"/>
<dbReference type="STRING" id="1416801.SAMN05192553_103751"/>